<dbReference type="STRING" id="388950.GCA_001611675_01347"/>
<keyword evidence="4" id="KW-1185">Reference proteome</keyword>
<dbReference type="AlphaFoldDB" id="A0A1I7IGH0"/>
<evidence type="ECO:0000256" key="1">
    <source>
        <dbReference type="SAM" id="MobiDB-lite"/>
    </source>
</evidence>
<dbReference type="RefSeq" id="WP_068837440.1">
    <property type="nucleotide sequence ID" value="NZ_BMXC01000002.1"/>
</dbReference>
<organism evidence="3 4">
    <name type="scientific">Pontibacter akesuensis</name>
    <dbReference type="NCBI Taxonomy" id="388950"/>
    <lineage>
        <taxon>Bacteria</taxon>
        <taxon>Pseudomonadati</taxon>
        <taxon>Bacteroidota</taxon>
        <taxon>Cytophagia</taxon>
        <taxon>Cytophagales</taxon>
        <taxon>Hymenobacteraceae</taxon>
        <taxon>Pontibacter</taxon>
    </lineage>
</organism>
<dbReference type="Proteomes" id="UP000182491">
    <property type="component" value="Unassembled WGS sequence"/>
</dbReference>
<keyword evidence="2" id="KW-0732">Signal</keyword>
<dbReference type="PROSITE" id="PS51257">
    <property type="entry name" value="PROKAR_LIPOPROTEIN"/>
    <property type="match status" value="1"/>
</dbReference>
<gene>
    <name evidence="3" type="ORF">SAMN04487941_2195</name>
</gene>
<proteinExistence type="predicted"/>
<feature type="signal peptide" evidence="2">
    <location>
        <begin position="1"/>
        <end position="21"/>
    </location>
</feature>
<evidence type="ECO:0000313" key="3">
    <source>
        <dbReference type="EMBL" id="SFU72029.1"/>
    </source>
</evidence>
<protein>
    <submittedName>
        <fullName evidence="3">Uncharacterized protein</fullName>
    </submittedName>
</protein>
<evidence type="ECO:0000313" key="4">
    <source>
        <dbReference type="Proteomes" id="UP000182491"/>
    </source>
</evidence>
<feature type="chain" id="PRO_5010325979" evidence="2">
    <location>
        <begin position="22"/>
        <end position="87"/>
    </location>
</feature>
<feature type="region of interest" description="Disordered" evidence="1">
    <location>
        <begin position="23"/>
        <end position="87"/>
    </location>
</feature>
<reference evidence="4" key="1">
    <citation type="submission" date="2016-10" db="EMBL/GenBank/DDBJ databases">
        <authorList>
            <person name="Varghese N."/>
        </authorList>
    </citation>
    <scope>NUCLEOTIDE SEQUENCE [LARGE SCALE GENOMIC DNA]</scope>
    <source>
        <strain evidence="4">DSM 18820</strain>
    </source>
</reference>
<accession>A0A1I7IGH0</accession>
<name>A0A1I7IGH0_9BACT</name>
<dbReference type="EMBL" id="FPCA01000002">
    <property type="protein sequence ID" value="SFU72029.1"/>
    <property type="molecule type" value="Genomic_DNA"/>
</dbReference>
<sequence length="87" mass="8782">MKTKYAFILAGGLLLSTGLYSCTSENTTGVETDGTTNNAVDGRSNNAAGGTETTENISPLDTAQNAGSGNMNDTTRNSGTTSPTGSQ</sequence>
<dbReference type="OrthoDB" id="854132at2"/>
<evidence type="ECO:0000256" key="2">
    <source>
        <dbReference type="SAM" id="SignalP"/>
    </source>
</evidence>